<dbReference type="InterPro" id="IPR029069">
    <property type="entry name" value="HotDog_dom_sf"/>
</dbReference>
<dbReference type="RefSeq" id="WP_209773703.1">
    <property type="nucleotide sequence ID" value="NZ_JAGGLO010000004.1"/>
</dbReference>
<dbReference type="Pfam" id="PF03061">
    <property type="entry name" value="4HBT"/>
    <property type="match status" value="1"/>
</dbReference>
<evidence type="ECO:0000259" key="2">
    <source>
        <dbReference type="Pfam" id="PF03061"/>
    </source>
</evidence>
<evidence type="ECO:0000313" key="3">
    <source>
        <dbReference type="EMBL" id="MCA2096103.1"/>
    </source>
</evidence>
<keyword evidence="1" id="KW-0378">Hydrolase</keyword>
<dbReference type="SUPFAM" id="SSF54637">
    <property type="entry name" value="Thioesterase/thiol ester dehydrase-isomerase"/>
    <property type="match status" value="1"/>
</dbReference>
<dbReference type="InterPro" id="IPR006683">
    <property type="entry name" value="Thioestr_dom"/>
</dbReference>
<keyword evidence="4" id="KW-1185">Reference proteome</keyword>
<evidence type="ECO:0000256" key="1">
    <source>
        <dbReference type="ARBA" id="ARBA00022801"/>
    </source>
</evidence>
<dbReference type="NCBIfam" id="TIGR00369">
    <property type="entry name" value="unchar_dom_1"/>
    <property type="match status" value="1"/>
</dbReference>
<name>A0ABS7YYP9_9FIRM</name>
<reference evidence="4" key="1">
    <citation type="submission" date="2023-07" db="EMBL/GenBank/DDBJ databases">
        <title>FDA dAtabase for Regulatory Grade micrObial Sequences (FDA-ARGOS): Supporting development and validation of Infectious Disease Dx tests.</title>
        <authorList>
            <person name="Sproer C."/>
            <person name="Gronow S."/>
            <person name="Severitt S."/>
            <person name="Schroder I."/>
            <person name="Tallon L."/>
            <person name="Sadzewicz L."/>
            <person name="Zhao X."/>
            <person name="Boylan J."/>
            <person name="Ott S."/>
            <person name="Bowen H."/>
            <person name="Vavikolanu K."/>
            <person name="Hazen T."/>
            <person name="Aluvathingal J."/>
            <person name="Nadendla S."/>
            <person name="Lowell S."/>
            <person name="Myers T."/>
            <person name="Yan Y."/>
        </authorList>
    </citation>
    <scope>NUCLEOTIDE SEQUENCE [LARGE SCALE GENOMIC DNA]</scope>
    <source>
        <strain evidence="4">FDAARGOS_1538</strain>
    </source>
</reference>
<accession>A0ABS7YYP9</accession>
<sequence>MSFNDYFDIEIKEIDENNLILRIPFKEEYLNDINAVHGGVIMTLADDASGFIASAKKYTAPTLSMYTNFLRPIFETEYIYAKAKIIKRGSRIVTVDCEVYGDDEKICAITRTEFAVINDSLSETSRGNYIYANNGYKSF</sequence>
<dbReference type="InterPro" id="IPR003736">
    <property type="entry name" value="PAAI_dom"/>
</dbReference>
<dbReference type="CDD" id="cd03443">
    <property type="entry name" value="PaaI_thioesterase"/>
    <property type="match status" value="1"/>
</dbReference>
<evidence type="ECO:0000313" key="4">
    <source>
        <dbReference type="Proteomes" id="UP001198374"/>
    </source>
</evidence>
<organism evidence="3 4">
    <name type="scientific">Anaerococcus degeneri</name>
    <dbReference type="NCBI Taxonomy" id="361500"/>
    <lineage>
        <taxon>Bacteria</taxon>
        <taxon>Bacillati</taxon>
        <taxon>Bacillota</taxon>
        <taxon>Tissierellia</taxon>
        <taxon>Tissierellales</taxon>
        <taxon>Peptoniphilaceae</taxon>
        <taxon>Anaerococcus</taxon>
    </lineage>
</organism>
<dbReference type="PANTHER" id="PTHR42856:SF1">
    <property type="entry name" value="ACYL-COENZYME A THIOESTERASE PAAI"/>
    <property type="match status" value="1"/>
</dbReference>
<gene>
    <name evidence="3" type="ORF">LDJ82_04150</name>
</gene>
<dbReference type="EMBL" id="JAIWIY010000001">
    <property type="protein sequence ID" value="MCA2096103.1"/>
    <property type="molecule type" value="Genomic_DNA"/>
</dbReference>
<proteinExistence type="predicted"/>
<dbReference type="InterPro" id="IPR052723">
    <property type="entry name" value="Acyl-CoA_thioesterase_PaaI"/>
</dbReference>
<dbReference type="Proteomes" id="UP001198374">
    <property type="component" value="Unassembled WGS sequence"/>
</dbReference>
<protein>
    <submittedName>
        <fullName evidence="3">PaaI family thioesterase</fullName>
    </submittedName>
</protein>
<dbReference type="Gene3D" id="3.10.129.10">
    <property type="entry name" value="Hotdog Thioesterase"/>
    <property type="match status" value="1"/>
</dbReference>
<dbReference type="PANTHER" id="PTHR42856">
    <property type="entry name" value="ACYL-COENZYME A THIOESTERASE PAAI"/>
    <property type="match status" value="1"/>
</dbReference>
<comment type="caution">
    <text evidence="3">The sequence shown here is derived from an EMBL/GenBank/DDBJ whole genome shotgun (WGS) entry which is preliminary data.</text>
</comment>
<feature type="domain" description="Thioesterase" evidence="2">
    <location>
        <begin position="35"/>
        <end position="107"/>
    </location>
</feature>